<dbReference type="GeneID" id="54345305"/>
<evidence type="ECO:0000256" key="6">
    <source>
        <dbReference type="ARBA" id="ARBA00023004"/>
    </source>
</evidence>
<dbReference type="OrthoDB" id="1678912at2759"/>
<dbReference type="RefSeq" id="XP_033448635.1">
    <property type="nucleotide sequence ID" value="XM_033587659.1"/>
</dbReference>
<evidence type="ECO:0000259" key="10">
    <source>
        <dbReference type="PROSITE" id="PS50016"/>
    </source>
</evidence>
<organism evidence="14 15">
    <name type="scientific">Didymella exigua CBS 183.55</name>
    <dbReference type="NCBI Taxonomy" id="1150837"/>
    <lineage>
        <taxon>Eukaryota</taxon>
        <taxon>Fungi</taxon>
        <taxon>Dikarya</taxon>
        <taxon>Ascomycota</taxon>
        <taxon>Pezizomycotina</taxon>
        <taxon>Dothideomycetes</taxon>
        <taxon>Pleosporomycetidae</taxon>
        <taxon>Pleosporales</taxon>
        <taxon>Pleosporineae</taxon>
        <taxon>Didymellaceae</taxon>
        <taxon>Didymella</taxon>
    </lineage>
</organism>
<accession>A0A6A5RLP8</accession>
<feature type="region of interest" description="Disordered" evidence="9">
    <location>
        <begin position="1487"/>
        <end position="1579"/>
    </location>
</feature>
<keyword evidence="2" id="KW-0479">Metal-binding</keyword>
<evidence type="ECO:0000256" key="8">
    <source>
        <dbReference type="PROSITE-ProRule" id="PRU00146"/>
    </source>
</evidence>
<dbReference type="InterPro" id="IPR001606">
    <property type="entry name" value="ARID_dom"/>
</dbReference>
<dbReference type="CDD" id="cd15518">
    <property type="entry name" value="PHD_Ecm5p_Lid2p_like"/>
    <property type="match status" value="1"/>
</dbReference>
<feature type="region of interest" description="Disordered" evidence="9">
    <location>
        <begin position="1008"/>
        <end position="1035"/>
    </location>
</feature>
<keyword evidence="6" id="KW-0408">Iron</keyword>
<dbReference type="Gene3D" id="2.30.30.1150">
    <property type="match status" value="1"/>
</dbReference>
<feature type="domain" description="JmjN" evidence="12">
    <location>
        <begin position="91"/>
        <end position="132"/>
    </location>
</feature>
<dbReference type="InterPro" id="IPR036431">
    <property type="entry name" value="ARID_dom_sf"/>
</dbReference>
<feature type="domain" description="JmjC" evidence="13">
    <location>
        <begin position="611"/>
        <end position="777"/>
    </location>
</feature>
<dbReference type="PROSITE" id="PS50016">
    <property type="entry name" value="ZF_PHD_2"/>
    <property type="match status" value="2"/>
</dbReference>
<dbReference type="SMART" id="SM00501">
    <property type="entry name" value="BRIGHT"/>
    <property type="match status" value="1"/>
</dbReference>
<dbReference type="GO" id="GO:0034647">
    <property type="term" value="F:histone H3K4me/H3K4me2/H3K4me3 demethylase activity"/>
    <property type="evidence" value="ECO:0007669"/>
    <property type="project" value="TreeGrafter"/>
</dbReference>
<dbReference type="Pfam" id="PF02375">
    <property type="entry name" value="JmjN"/>
    <property type="match status" value="1"/>
</dbReference>
<dbReference type="PANTHER" id="PTHR10694">
    <property type="entry name" value="LYSINE-SPECIFIC DEMETHYLASE"/>
    <property type="match status" value="1"/>
</dbReference>
<keyword evidence="4 8" id="KW-0863">Zinc-finger</keyword>
<dbReference type="EMBL" id="ML978969">
    <property type="protein sequence ID" value="KAF1928383.1"/>
    <property type="molecule type" value="Genomic_DNA"/>
</dbReference>
<dbReference type="InterPro" id="IPR019787">
    <property type="entry name" value="Znf_PHD-finger"/>
</dbReference>
<keyword evidence="15" id="KW-1185">Reference proteome</keyword>
<dbReference type="FunFam" id="1.10.150.60:FF:000010">
    <property type="entry name" value="PHD transcription factor (Rum1)"/>
    <property type="match status" value="1"/>
</dbReference>
<dbReference type="GO" id="GO:0000785">
    <property type="term" value="C:chromatin"/>
    <property type="evidence" value="ECO:0007669"/>
    <property type="project" value="TreeGrafter"/>
</dbReference>
<dbReference type="Pfam" id="PF01388">
    <property type="entry name" value="ARID"/>
    <property type="match status" value="1"/>
</dbReference>
<dbReference type="InterPro" id="IPR003349">
    <property type="entry name" value="JmjN"/>
</dbReference>
<dbReference type="PANTHER" id="PTHR10694:SF33">
    <property type="entry name" value="LYSINE-SPECIFIC DEMETHYLASE 5"/>
    <property type="match status" value="1"/>
</dbReference>
<dbReference type="FunFam" id="3.30.40.10:FF:000322">
    <property type="entry name" value="PHD transcription factor (Rum1)"/>
    <property type="match status" value="1"/>
</dbReference>
<dbReference type="PROSITE" id="PS51011">
    <property type="entry name" value="ARID"/>
    <property type="match status" value="1"/>
</dbReference>
<dbReference type="PROSITE" id="PS01359">
    <property type="entry name" value="ZF_PHD_1"/>
    <property type="match status" value="2"/>
</dbReference>
<evidence type="ECO:0000313" key="15">
    <source>
        <dbReference type="Proteomes" id="UP000800082"/>
    </source>
</evidence>
<dbReference type="Proteomes" id="UP000800082">
    <property type="component" value="Unassembled WGS sequence"/>
</dbReference>
<sequence length="1660" mass="185093">MVDFMPAGGPPTGATITTFRVATDGGVSDGGPSRSRMGGAAVSANTANVNTIPLSARKAAPLELSTVERRGHNAPNNLPPKPQRMFGLQEAPTYRPTAEQFRDPVAYLQSIREEAQQYGIVKIVPPDTWNPPFAVDTERFHFRTRRQELNSVEGGTRANLNYLDQLAKFHKQHGLSLVRFPSVDKRPLDLFKLKKAVETRGGFERVCKQKKWAEIGRDLGYSGKIMSSLSTSLKNSYQKWLHPYEEYLRVVKPGVHQMLEHEYGGPFTPSPAHSPLKKQGTPTATALDSPAIKASAALSASLHGDAVSTPSELPRPAISSGGFTAVNPGGFTPVNGSAAPAPATPAASAFSAVNTPVGLPRESIDSRTSTPLRNGDSPMLSANNTPDLRPTSHGLTPLSNGLAFNQLKRALSHDGESSMNEEADEANGRRSKRLRKDAPTVAGSHMTQPRQSTPGNINPRVRPADDRPGDRCETCGTDNDPTNILLCDSCDNGYHGYCLDPPIRGVPTYDWHCPRCLVGTGEFGFEEGGVYSLKQFQEKAQSFKQAHFAGKTVFDPVTNAHKQPTEDEIEKEFWRLVEDLTETVEVEYGADVHTTTHGSGFPTIERRPQDPYSTDPWNLNILPYAPDSLFRHIKSDISGMTVPWLYVGMVFSTFCWHAEDHYTYSSNYQHFGATKTWYGIPAEDVGKFEQAMREAVPELFETQPDLLFQLVTLLTPEQLKKAGVRVYALDQRAGEFVITFPQAYHAGFNHGFNFNEAVNFAPSDWEPFGEHGVLRLQEYRRQPCFSHDELLMAAASRKDTTIKTAKWLAPALDRMRIREERVRATFSEAHKASRPHTCKLDDSKGPDGHESAPCLLEVIVDDTDVQEEDMICAFCKAYSYLSRFYCRNSKKVVCLQHAGLFECCSGSSVDGRYQGDGAEHVLIYRITSEAIISTSRKVADKAGLPDAWEAKLEALMAEGPQPQLKVLRTLVNEGEKIDWELPGLPDLKDFVEKCTEIADEAIAYTTRKQQARQKNVRTGRGRGANKSAAAEAEDKDREYRSVGNIQKLLTKAKDLGFDCPEITALRDRAQSIAEFQDKARIALRDRPNQQSIARLDELLEEGKTFNVDVPELESLEKVVQQLKWLRESDEFKYKPATTLQEVGELITRGVELGIPENHPEIQFLQGKKEQGEFWETKAKELMAVENVHYQQLDALSKQATSLPVTPETRAAVDAILKKQRDAQDLIMSLFERSKNPDFRQRPSYREVRDAMEALSALNSKPAGTIDLEKEQKRHEDWMRRGKKLFGKANAPLHILHQHMKAVDERNRSCFDLSDQPRMPVEPASREASPVDGEEVDGSNSSRDVFCICRRPEAGMMIECELCHEWYHGKCLKIARGKVKEDDKYTCPICDYRVKIPRDATRPKLEDLMAWQDELPNLPFQPEEEETLDSIIDHGTKFREYVQQHINPLMSSPDELTTQRFYLRKLEGADILLTEEVNFFRQELHKWAPVAPNPPPILQVSLSTRKPRPTKQQKLMSQLGISNPDDLPPHLRTKNHQVKRKDGEVGGPHVAGSDPNSSHTPPGDPRREAGETDFFNSNTTSAYNNSPTFASNAPLSFGVSASVAPLDPGLFESSTQVPTSPMQDLFKSSGNGQEMFGEAMEMGGGQAEEALAVTEGNRYLD</sequence>
<dbReference type="SMART" id="SM00558">
    <property type="entry name" value="JmjC"/>
    <property type="match status" value="1"/>
</dbReference>
<dbReference type="InterPro" id="IPR004198">
    <property type="entry name" value="Znf_C5HC2"/>
</dbReference>
<feature type="region of interest" description="Disordered" evidence="9">
    <location>
        <begin position="357"/>
        <end position="399"/>
    </location>
</feature>
<feature type="domain" description="ARID" evidence="11">
    <location>
        <begin position="156"/>
        <end position="249"/>
    </location>
</feature>
<dbReference type="InterPro" id="IPR013637">
    <property type="entry name" value="Lys_sp_deMease-like_dom"/>
</dbReference>
<feature type="region of interest" description="Disordered" evidence="9">
    <location>
        <begin position="262"/>
        <end position="286"/>
    </location>
</feature>
<dbReference type="PROSITE" id="PS51184">
    <property type="entry name" value="JMJC"/>
    <property type="match status" value="1"/>
</dbReference>
<name>A0A6A5RLP8_9PLEO</name>
<feature type="domain" description="PHD-type" evidence="10">
    <location>
        <begin position="1343"/>
        <end position="1392"/>
    </location>
</feature>
<evidence type="ECO:0000256" key="1">
    <source>
        <dbReference type="ARBA" id="ARBA00004123"/>
    </source>
</evidence>
<comment type="subcellular location">
    <subcellularLocation>
        <location evidence="1">Nucleus</location>
    </subcellularLocation>
</comment>
<dbReference type="SUPFAM" id="SSF57903">
    <property type="entry name" value="FYVE/PHD zinc finger"/>
    <property type="match status" value="2"/>
</dbReference>
<dbReference type="InterPro" id="IPR003347">
    <property type="entry name" value="JmjC_dom"/>
</dbReference>
<dbReference type="CDD" id="cd15543">
    <property type="entry name" value="PHD_RSF1"/>
    <property type="match status" value="1"/>
</dbReference>
<dbReference type="Pfam" id="PF08429">
    <property type="entry name" value="PLU-1"/>
    <property type="match status" value="1"/>
</dbReference>
<dbReference type="Pfam" id="PF00628">
    <property type="entry name" value="PHD"/>
    <property type="match status" value="2"/>
</dbReference>
<dbReference type="Pfam" id="PF02928">
    <property type="entry name" value="zf-C5HC2"/>
    <property type="match status" value="1"/>
</dbReference>
<dbReference type="Pfam" id="PF02373">
    <property type="entry name" value="JmjC"/>
    <property type="match status" value="1"/>
</dbReference>
<evidence type="ECO:0000256" key="4">
    <source>
        <dbReference type="ARBA" id="ARBA00022771"/>
    </source>
</evidence>
<dbReference type="Gene3D" id="2.60.120.650">
    <property type="entry name" value="Cupin"/>
    <property type="match status" value="1"/>
</dbReference>
<reference evidence="14" key="1">
    <citation type="journal article" date="2020" name="Stud. Mycol.">
        <title>101 Dothideomycetes genomes: a test case for predicting lifestyles and emergence of pathogens.</title>
        <authorList>
            <person name="Haridas S."/>
            <person name="Albert R."/>
            <person name="Binder M."/>
            <person name="Bloem J."/>
            <person name="Labutti K."/>
            <person name="Salamov A."/>
            <person name="Andreopoulos B."/>
            <person name="Baker S."/>
            <person name="Barry K."/>
            <person name="Bills G."/>
            <person name="Bluhm B."/>
            <person name="Cannon C."/>
            <person name="Castanera R."/>
            <person name="Culley D."/>
            <person name="Daum C."/>
            <person name="Ezra D."/>
            <person name="Gonzalez J."/>
            <person name="Henrissat B."/>
            <person name="Kuo A."/>
            <person name="Liang C."/>
            <person name="Lipzen A."/>
            <person name="Lutzoni F."/>
            <person name="Magnuson J."/>
            <person name="Mondo S."/>
            <person name="Nolan M."/>
            <person name="Ohm R."/>
            <person name="Pangilinan J."/>
            <person name="Park H.-J."/>
            <person name="Ramirez L."/>
            <person name="Alfaro M."/>
            <person name="Sun H."/>
            <person name="Tritt A."/>
            <person name="Yoshinaga Y."/>
            <person name="Zwiers L.-H."/>
            <person name="Turgeon B."/>
            <person name="Goodwin S."/>
            <person name="Spatafora J."/>
            <person name="Crous P."/>
            <person name="Grigoriev I."/>
        </authorList>
    </citation>
    <scope>NUCLEOTIDE SEQUENCE</scope>
    <source>
        <strain evidence="14">CBS 183.55</strain>
    </source>
</reference>
<keyword evidence="3" id="KW-0677">Repeat</keyword>
<feature type="compositionally biased region" description="Polar residues" evidence="9">
    <location>
        <begin position="1511"/>
        <end position="1520"/>
    </location>
</feature>
<evidence type="ECO:0000256" key="7">
    <source>
        <dbReference type="ARBA" id="ARBA00023242"/>
    </source>
</evidence>
<dbReference type="InterPro" id="IPR013083">
    <property type="entry name" value="Znf_RING/FYVE/PHD"/>
</dbReference>
<dbReference type="InterPro" id="IPR019786">
    <property type="entry name" value="Zinc_finger_PHD-type_CS"/>
</dbReference>
<feature type="region of interest" description="Disordered" evidence="9">
    <location>
        <begin position="1312"/>
        <end position="1336"/>
    </location>
</feature>
<evidence type="ECO:0000256" key="9">
    <source>
        <dbReference type="SAM" id="MobiDB-lite"/>
    </source>
</evidence>
<dbReference type="SMART" id="SM01014">
    <property type="entry name" value="ARID"/>
    <property type="match status" value="1"/>
</dbReference>
<dbReference type="PROSITE" id="PS51183">
    <property type="entry name" value="JMJN"/>
    <property type="match status" value="1"/>
</dbReference>
<dbReference type="GO" id="GO:0006355">
    <property type="term" value="P:regulation of DNA-templated transcription"/>
    <property type="evidence" value="ECO:0007669"/>
    <property type="project" value="TreeGrafter"/>
</dbReference>
<proteinExistence type="predicted"/>
<dbReference type="Gene3D" id="3.30.40.10">
    <property type="entry name" value="Zinc/RING finger domain, C3HC4 (zinc finger)"/>
    <property type="match status" value="1"/>
</dbReference>
<evidence type="ECO:0000256" key="3">
    <source>
        <dbReference type="ARBA" id="ARBA00022737"/>
    </source>
</evidence>
<dbReference type="Gene3D" id="1.10.150.60">
    <property type="entry name" value="ARID DNA-binding domain"/>
    <property type="match status" value="1"/>
</dbReference>
<evidence type="ECO:0000259" key="11">
    <source>
        <dbReference type="PROSITE" id="PS51011"/>
    </source>
</evidence>
<dbReference type="GO" id="GO:0008270">
    <property type="term" value="F:zinc ion binding"/>
    <property type="evidence" value="ECO:0007669"/>
    <property type="project" value="UniProtKB-KW"/>
</dbReference>
<evidence type="ECO:0000259" key="13">
    <source>
        <dbReference type="PROSITE" id="PS51184"/>
    </source>
</evidence>
<dbReference type="InterPro" id="IPR001965">
    <property type="entry name" value="Znf_PHD"/>
</dbReference>
<keyword evidence="7" id="KW-0539">Nucleus</keyword>
<evidence type="ECO:0000256" key="5">
    <source>
        <dbReference type="ARBA" id="ARBA00022833"/>
    </source>
</evidence>
<evidence type="ECO:0000259" key="12">
    <source>
        <dbReference type="PROSITE" id="PS51183"/>
    </source>
</evidence>
<dbReference type="SUPFAM" id="SSF51197">
    <property type="entry name" value="Clavaminate synthase-like"/>
    <property type="match status" value="1"/>
</dbReference>
<feature type="domain" description="PHD-type" evidence="10">
    <location>
        <begin position="469"/>
        <end position="519"/>
    </location>
</feature>
<dbReference type="SUPFAM" id="SSF46774">
    <property type="entry name" value="ARID-like"/>
    <property type="match status" value="1"/>
</dbReference>
<dbReference type="SMART" id="SM00545">
    <property type="entry name" value="JmjN"/>
    <property type="match status" value="1"/>
</dbReference>
<evidence type="ECO:0000256" key="2">
    <source>
        <dbReference type="ARBA" id="ARBA00022723"/>
    </source>
</evidence>
<dbReference type="GO" id="GO:0005634">
    <property type="term" value="C:nucleus"/>
    <property type="evidence" value="ECO:0007669"/>
    <property type="project" value="UniProtKB-SubCell"/>
</dbReference>
<dbReference type="GO" id="GO:0003677">
    <property type="term" value="F:DNA binding"/>
    <property type="evidence" value="ECO:0007669"/>
    <property type="project" value="InterPro"/>
</dbReference>
<feature type="compositionally biased region" description="Polar residues" evidence="9">
    <location>
        <begin position="445"/>
        <end position="456"/>
    </location>
</feature>
<feature type="region of interest" description="Disordered" evidence="9">
    <location>
        <begin position="412"/>
        <end position="470"/>
    </location>
</feature>
<dbReference type="InterPro" id="IPR011011">
    <property type="entry name" value="Znf_FYVE_PHD"/>
</dbReference>
<evidence type="ECO:0000313" key="14">
    <source>
        <dbReference type="EMBL" id="KAF1928383.1"/>
    </source>
</evidence>
<feature type="compositionally biased region" description="Basic residues" evidence="9">
    <location>
        <begin position="1009"/>
        <end position="1020"/>
    </location>
</feature>
<dbReference type="FunFam" id="2.60.120.650:FF:000014">
    <property type="entry name" value="PHD transcription factor (Rum1)"/>
    <property type="match status" value="1"/>
</dbReference>
<keyword evidence="5" id="KW-0862">Zinc</keyword>
<gene>
    <name evidence="14" type="ORF">M421DRAFT_159554</name>
</gene>
<protein>
    <submittedName>
        <fullName evidence="14">PLU-1-domain-containing protein</fullName>
    </submittedName>
</protein>
<dbReference type="SMART" id="SM00249">
    <property type="entry name" value="PHD"/>
    <property type="match status" value="2"/>
</dbReference>